<evidence type="ECO:0000313" key="2">
    <source>
        <dbReference type="EMBL" id="PKU32081.1"/>
    </source>
</evidence>
<proteinExistence type="predicted"/>
<dbReference type="AlphaFoldDB" id="A0A2I0TE51"/>
<gene>
    <name evidence="2" type="ORF">llap_17615</name>
</gene>
<keyword evidence="3" id="KW-1185">Reference proteome</keyword>
<name>A0A2I0TE51_LIMLA</name>
<evidence type="ECO:0000256" key="1">
    <source>
        <dbReference type="SAM" id="SignalP"/>
    </source>
</evidence>
<dbReference type="Proteomes" id="UP000233556">
    <property type="component" value="Unassembled WGS sequence"/>
</dbReference>
<reference evidence="3" key="2">
    <citation type="submission" date="2017-12" db="EMBL/GenBank/DDBJ databases">
        <title>Genome sequence of the Bar-tailed Godwit (Limosa lapponica baueri).</title>
        <authorList>
            <person name="Lima N.C.B."/>
            <person name="Parody-Merino A.M."/>
            <person name="Battley P.F."/>
            <person name="Fidler A.E."/>
            <person name="Prosdocimi F."/>
        </authorList>
    </citation>
    <scope>NUCLEOTIDE SEQUENCE [LARGE SCALE GENOMIC DNA]</scope>
</reference>
<keyword evidence="1" id="KW-0732">Signal</keyword>
<sequence>MGFMVAIKLTMIHQCALTVDTINCRCDNARRSMARRLSKVVIPHHLTLVKLLVKYCDQLKKDFKNPGGVQLRAEGWSGA</sequence>
<feature type="chain" id="PRO_5014172270" description="Rna-directed dna polymerase from mobile element jockey-like" evidence="1">
    <location>
        <begin position="19"/>
        <end position="79"/>
    </location>
</feature>
<dbReference type="EMBL" id="KZ511845">
    <property type="protein sequence ID" value="PKU32081.1"/>
    <property type="molecule type" value="Genomic_DNA"/>
</dbReference>
<evidence type="ECO:0008006" key="4">
    <source>
        <dbReference type="Google" id="ProtNLM"/>
    </source>
</evidence>
<accession>A0A2I0TE51</accession>
<protein>
    <recommendedName>
        <fullName evidence="4">Rna-directed dna polymerase from mobile element jockey-like</fullName>
    </recommendedName>
</protein>
<feature type="signal peptide" evidence="1">
    <location>
        <begin position="1"/>
        <end position="18"/>
    </location>
</feature>
<organism evidence="2 3">
    <name type="scientific">Limosa lapponica baueri</name>
    <dbReference type="NCBI Taxonomy" id="1758121"/>
    <lineage>
        <taxon>Eukaryota</taxon>
        <taxon>Metazoa</taxon>
        <taxon>Chordata</taxon>
        <taxon>Craniata</taxon>
        <taxon>Vertebrata</taxon>
        <taxon>Euteleostomi</taxon>
        <taxon>Archelosauria</taxon>
        <taxon>Archosauria</taxon>
        <taxon>Dinosauria</taxon>
        <taxon>Saurischia</taxon>
        <taxon>Theropoda</taxon>
        <taxon>Coelurosauria</taxon>
        <taxon>Aves</taxon>
        <taxon>Neognathae</taxon>
        <taxon>Neoaves</taxon>
        <taxon>Charadriiformes</taxon>
        <taxon>Scolopacidae</taxon>
        <taxon>Limosa</taxon>
    </lineage>
</organism>
<reference evidence="3" key="1">
    <citation type="submission" date="2017-11" db="EMBL/GenBank/DDBJ databases">
        <authorList>
            <person name="Lima N.C."/>
            <person name="Parody-Merino A.M."/>
            <person name="Battley P.F."/>
            <person name="Fidler A.E."/>
            <person name="Prosdocimi F."/>
        </authorList>
    </citation>
    <scope>NUCLEOTIDE SEQUENCE [LARGE SCALE GENOMIC DNA]</scope>
</reference>
<evidence type="ECO:0000313" key="3">
    <source>
        <dbReference type="Proteomes" id="UP000233556"/>
    </source>
</evidence>